<proteinExistence type="predicted"/>
<reference evidence="1 2" key="1">
    <citation type="submission" date="2023-10" db="EMBL/GenBank/DDBJ databases">
        <title>Novel methanotroph of the genus Methylocapsa from a subarctic wetland.</title>
        <authorList>
            <person name="Belova S.E."/>
            <person name="Oshkin I.Y."/>
            <person name="Miroshnikov K."/>
            <person name="Dedysh S.N."/>
        </authorList>
    </citation>
    <scope>NUCLEOTIDE SEQUENCE [LARGE SCALE GENOMIC DNA]</scope>
    <source>
        <strain evidence="1 2">RX1</strain>
    </source>
</reference>
<accession>A0ABZ0HTA1</accession>
<dbReference type="EMBL" id="CP136862">
    <property type="protein sequence ID" value="WOJ90433.1"/>
    <property type="molecule type" value="Genomic_DNA"/>
</dbReference>
<gene>
    <name evidence="1" type="ORF">RZS28_03820</name>
</gene>
<dbReference type="InterPro" id="IPR011050">
    <property type="entry name" value="Pectin_lyase_fold/virulence"/>
</dbReference>
<sequence>MTFDERTLLDMLPAVYRTRDQGGDLSALLSVVADQLALLEEDLAQLYDDQFIETCADWAVPYIGSLIGHRQLHGVTPQISSPRAEVANTLALRRGKGTAATLELLAWDVTGWEALVVEQFERLAITSYLNHLNPGASTFAKVRGAQRGERPGGPFDRNLRFVEIRNPTRRAEAANIANVTIALWRLRTNFLSSSPAARIDVSRYLFNPLGAPIELFSAAAPKDDAALSLDARNFSQPFERWALAAAKDQFYGADKSFFIEGVTLDALAVCDLSDMGAAWAHTPPAGKVAVDPKLGRIAFGTPPATTPKVSFHSGAVGEMGGGSYDRVATFATLSPVVVTPTQRATIQAALTAAAGGGAVEIADNGVYAETLSVNVSTAGASLEIRSADKLRPMLSLGGELTIAGADGSQVSLNGLLIAGKSVHVQATPNNRLNALALRHCTLPPGLSLTGAGAPTQPLAPSLVIETGVTLQIDNCILGGLRVAPGARVTITNSIIDATSPSGVAYAGLDGVSAGGALTVSNTTIVGKVHTNEFTEASNVIFFARLDAGDPWVAPIIAERRQTGSVRFSYVPPRARVPRPYQCQPAPAADPTSIQPVFVSLNYGDAAYGQLSRRTPREIREGSEDGSEMGAFRLLYQPQRETNLRLRLDEYLRFGLEAGVAYAT</sequence>
<evidence type="ECO:0000313" key="2">
    <source>
        <dbReference type="Proteomes" id="UP001626536"/>
    </source>
</evidence>
<name>A0ABZ0HTA1_9HYPH</name>
<dbReference type="Gene3D" id="2.160.20.10">
    <property type="entry name" value="Single-stranded right-handed beta-helix, Pectin lyase-like"/>
    <property type="match status" value="1"/>
</dbReference>
<keyword evidence="2" id="KW-1185">Reference proteome</keyword>
<evidence type="ECO:0000313" key="1">
    <source>
        <dbReference type="EMBL" id="WOJ90433.1"/>
    </source>
</evidence>
<dbReference type="RefSeq" id="WP_407339881.1">
    <property type="nucleotide sequence ID" value="NZ_CP136862.1"/>
</dbReference>
<organism evidence="1 2">
    <name type="scientific">Methylocapsa polymorpha</name>
    <dbReference type="NCBI Taxonomy" id="3080828"/>
    <lineage>
        <taxon>Bacteria</taxon>
        <taxon>Pseudomonadati</taxon>
        <taxon>Pseudomonadota</taxon>
        <taxon>Alphaproteobacteria</taxon>
        <taxon>Hyphomicrobiales</taxon>
        <taxon>Beijerinckiaceae</taxon>
        <taxon>Methylocapsa</taxon>
    </lineage>
</organism>
<protein>
    <submittedName>
        <fullName evidence="1">Uncharacterized protein</fullName>
    </submittedName>
</protein>
<dbReference type="SUPFAM" id="SSF51126">
    <property type="entry name" value="Pectin lyase-like"/>
    <property type="match status" value="1"/>
</dbReference>
<dbReference type="Proteomes" id="UP001626536">
    <property type="component" value="Chromosome"/>
</dbReference>
<dbReference type="InterPro" id="IPR012334">
    <property type="entry name" value="Pectin_lyas_fold"/>
</dbReference>